<dbReference type="Proteomes" id="UP001320706">
    <property type="component" value="Unassembled WGS sequence"/>
</dbReference>
<organism evidence="1 2">
    <name type="scientific">Zalaria obscura</name>
    <dbReference type="NCBI Taxonomy" id="2024903"/>
    <lineage>
        <taxon>Eukaryota</taxon>
        <taxon>Fungi</taxon>
        <taxon>Dikarya</taxon>
        <taxon>Ascomycota</taxon>
        <taxon>Pezizomycotina</taxon>
        <taxon>Dothideomycetes</taxon>
        <taxon>Dothideomycetidae</taxon>
        <taxon>Dothideales</taxon>
        <taxon>Zalariaceae</taxon>
        <taxon>Zalaria</taxon>
    </lineage>
</organism>
<comment type="caution">
    <text evidence="1">The sequence shown here is derived from an EMBL/GenBank/DDBJ whole genome shotgun (WGS) entry which is preliminary data.</text>
</comment>
<reference evidence="1" key="1">
    <citation type="submission" date="2024-02" db="EMBL/GenBank/DDBJ databases">
        <title>Metagenome Assembled Genome of Zalaria obscura JY119.</title>
        <authorList>
            <person name="Vighnesh L."/>
            <person name="Jagadeeshwari U."/>
            <person name="Venkata Ramana C."/>
            <person name="Sasikala C."/>
        </authorList>
    </citation>
    <scope>NUCLEOTIDE SEQUENCE</scope>
    <source>
        <strain evidence="1">JY119</strain>
    </source>
</reference>
<accession>A0ACC3SQ85</accession>
<proteinExistence type="predicted"/>
<evidence type="ECO:0000313" key="2">
    <source>
        <dbReference type="Proteomes" id="UP001320706"/>
    </source>
</evidence>
<evidence type="ECO:0000313" key="1">
    <source>
        <dbReference type="EMBL" id="KAK8221969.1"/>
    </source>
</evidence>
<keyword evidence="2" id="KW-1185">Reference proteome</keyword>
<gene>
    <name evidence="1" type="ORF">M8818_000136</name>
</gene>
<protein>
    <submittedName>
        <fullName evidence="1">Uncharacterized protein</fullName>
    </submittedName>
</protein>
<name>A0ACC3SQ85_9PEZI</name>
<sequence>MAGGAYQNVVHNCYSPKETVELCSRAGVAKANMRPDKMFMSSFMAGCLLAIACAAALSVNTAPWYQENAPGLIRAIGALIFPFGLVAIVLTGADLCTGSFMFTTISTLHRRLSVLKMLMHWTVTFFGNLAGSLFVMGLIIGYGGVFDSAAYKAEVIKFATTKAVTPEWHMVFLRGIGANWLVCLACFLALSARELFSKVVAIWWPVFAFVCLGFDHVVANMFFIPAAIFQGAPGISVGYYIWKSMIPALIGNIIGGGLFVGVMYWYLYIEGNSEPVVIDGDYFPLDQPDVTHGIHRHSSEVTAGTEKTHGKRSPENMV</sequence>
<dbReference type="EMBL" id="JAMKPW020000001">
    <property type="protein sequence ID" value="KAK8221969.1"/>
    <property type="molecule type" value="Genomic_DNA"/>
</dbReference>